<protein>
    <recommendedName>
        <fullName evidence="6">Lipoprotein</fullName>
    </recommendedName>
</protein>
<dbReference type="Proteomes" id="UP000183760">
    <property type="component" value="Unassembled WGS sequence"/>
</dbReference>
<name>A0A511T2R8_MYXFU</name>
<dbReference type="EMBL" id="BJXR01000026">
    <property type="protein sequence ID" value="GEN07903.1"/>
    <property type="molecule type" value="Genomic_DNA"/>
</dbReference>
<evidence type="ECO:0000313" key="5">
    <source>
        <dbReference type="Proteomes" id="UP000321514"/>
    </source>
</evidence>
<evidence type="ECO:0000313" key="3">
    <source>
        <dbReference type="EMBL" id="SES75802.1"/>
    </source>
</evidence>
<evidence type="ECO:0008006" key="6">
    <source>
        <dbReference type="Google" id="ProtNLM"/>
    </source>
</evidence>
<gene>
    <name evidence="2" type="ORF">MFU01_29400</name>
    <name evidence="3" type="ORF">SAMN05443572_10170</name>
</gene>
<comment type="caution">
    <text evidence="2">The sequence shown here is derived from an EMBL/GenBank/DDBJ whole genome shotgun (WGS) entry which is preliminary data.</text>
</comment>
<organism evidence="2 5">
    <name type="scientific">Myxococcus fulvus</name>
    <dbReference type="NCBI Taxonomy" id="33"/>
    <lineage>
        <taxon>Bacteria</taxon>
        <taxon>Pseudomonadati</taxon>
        <taxon>Myxococcota</taxon>
        <taxon>Myxococcia</taxon>
        <taxon>Myxococcales</taxon>
        <taxon>Cystobacterineae</taxon>
        <taxon>Myxococcaceae</taxon>
        <taxon>Myxococcus</taxon>
    </lineage>
</organism>
<accession>A0A511T2R8</accession>
<dbReference type="STRING" id="1334629.MFUL124B02_01245"/>
<feature type="signal peptide" evidence="1">
    <location>
        <begin position="1"/>
        <end position="20"/>
    </location>
</feature>
<evidence type="ECO:0000313" key="2">
    <source>
        <dbReference type="EMBL" id="GEN07903.1"/>
    </source>
</evidence>
<dbReference type="AlphaFoldDB" id="A0A511T2R8"/>
<reference evidence="3 4" key="1">
    <citation type="submission" date="2016-10" db="EMBL/GenBank/DDBJ databases">
        <authorList>
            <person name="Varghese N."/>
            <person name="Submissions S."/>
        </authorList>
    </citation>
    <scope>NUCLEOTIDE SEQUENCE [LARGE SCALE GENOMIC DNA]</scope>
    <source>
        <strain evidence="3 4">DSM 16525</strain>
    </source>
</reference>
<dbReference type="EMBL" id="FOIB01000001">
    <property type="protein sequence ID" value="SES75802.1"/>
    <property type="molecule type" value="Genomic_DNA"/>
</dbReference>
<dbReference type="Proteomes" id="UP000321514">
    <property type="component" value="Unassembled WGS sequence"/>
</dbReference>
<keyword evidence="1" id="KW-0732">Signal</keyword>
<dbReference type="PROSITE" id="PS51257">
    <property type="entry name" value="PROKAR_LIPOPROTEIN"/>
    <property type="match status" value="1"/>
</dbReference>
<evidence type="ECO:0000256" key="1">
    <source>
        <dbReference type="SAM" id="SignalP"/>
    </source>
</evidence>
<evidence type="ECO:0000313" key="4">
    <source>
        <dbReference type="Proteomes" id="UP000183760"/>
    </source>
</evidence>
<reference evidence="2 5" key="2">
    <citation type="submission" date="2019-07" db="EMBL/GenBank/DDBJ databases">
        <title>Whole genome shotgun sequence of Myxococcus fulvus NBRC 100333.</title>
        <authorList>
            <person name="Hosoyama A."/>
            <person name="Uohara A."/>
            <person name="Ohji S."/>
            <person name="Ichikawa N."/>
        </authorList>
    </citation>
    <scope>NUCLEOTIDE SEQUENCE [LARGE SCALE GENOMIC DNA]</scope>
    <source>
        <strain evidence="2 5">NBRC 100333</strain>
    </source>
</reference>
<sequence>MRTTLTLALSLGLAACGGAAAPHEDTSPGPQQQDSALVESCEVLAGTRCLPGGPDVICLWSHGPEGWCYCGPEPFNTWTCEGA</sequence>
<feature type="chain" id="PRO_5022835003" description="Lipoprotein" evidence="1">
    <location>
        <begin position="21"/>
        <end position="83"/>
    </location>
</feature>
<dbReference type="RefSeq" id="WP_143096895.1">
    <property type="nucleotide sequence ID" value="NZ_BJXR01000026.1"/>
</dbReference>
<dbReference type="OrthoDB" id="5516580at2"/>
<proteinExistence type="predicted"/>
<keyword evidence="4" id="KW-1185">Reference proteome</keyword>